<feature type="chain" id="PRO_5003725865" description="Secretion system C-terminal sorting domain-containing protein" evidence="1">
    <location>
        <begin position="21"/>
        <end position="346"/>
    </location>
</feature>
<gene>
    <name evidence="2" type="ORF">HMPREF1071_02768</name>
</gene>
<accession>I9T0P7</accession>
<evidence type="ECO:0000313" key="2">
    <source>
        <dbReference type="EMBL" id="EIY62148.1"/>
    </source>
</evidence>
<dbReference type="InterPro" id="IPR026444">
    <property type="entry name" value="Secre_tail"/>
</dbReference>
<evidence type="ECO:0000313" key="3">
    <source>
        <dbReference type="Proteomes" id="UP000005150"/>
    </source>
</evidence>
<keyword evidence="3" id="KW-1185">Reference proteome</keyword>
<reference evidence="2 3" key="1">
    <citation type="submission" date="2012-02" db="EMBL/GenBank/DDBJ databases">
        <title>The Genome Sequence of Bacteroides salyersiae CL02T12C01.</title>
        <authorList>
            <consortium name="The Broad Institute Genome Sequencing Platform"/>
            <person name="Earl A."/>
            <person name="Ward D."/>
            <person name="Feldgarden M."/>
            <person name="Gevers D."/>
            <person name="Zitomersky N.L."/>
            <person name="Coyne M.J."/>
            <person name="Comstock L.E."/>
            <person name="Young S.K."/>
            <person name="Zeng Q."/>
            <person name="Gargeya S."/>
            <person name="Fitzgerald M."/>
            <person name="Haas B."/>
            <person name="Abouelleil A."/>
            <person name="Alvarado L."/>
            <person name="Arachchi H.M."/>
            <person name="Berlin A."/>
            <person name="Chapman S.B."/>
            <person name="Gearin G."/>
            <person name="Goldberg J."/>
            <person name="Griggs A."/>
            <person name="Gujja S."/>
            <person name="Hansen M."/>
            <person name="Heiman D."/>
            <person name="Howarth C."/>
            <person name="Larimer J."/>
            <person name="Lui A."/>
            <person name="MacDonald P.J.P."/>
            <person name="McCowen C."/>
            <person name="Montmayeur A."/>
            <person name="Murphy C."/>
            <person name="Neiman D."/>
            <person name="Pearson M."/>
            <person name="Priest M."/>
            <person name="Roberts A."/>
            <person name="Saif S."/>
            <person name="Shea T."/>
            <person name="Sisk P."/>
            <person name="Stolte C."/>
            <person name="Sykes S."/>
            <person name="Wortman J."/>
            <person name="Nusbaum C."/>
            <person name="Birren B."/>
        </authorList>
    </citation>
    <scope>NUCLEOTIDE SEQUENCE [LARGE SCALE GENOMIC DNA]</scope>
    <source>
        <strain evidence="2 3">CL02T12C01</strain>
    </source>
</reference>
<dbReference type="Proteomes" id="UP000005150">
    <property type="component" value="Unassembled WGS sequence"/>
</dbReference>
<dbReference type="AlphaFoldDB" id="I9T0P7"/>
<organism evidence="2 3">
    <name type="scientific">Bacteroides salyersiae CL02T12C01</name>
    <dbReference type="NCBI Taxonomy" id="997887"/>
    <lineage>
        <taxon>Bacteria</taxon>
        <taxon>Pseudomonadati</taxon>
        <taxon>Bacteroidota</taxon>
        <taxon>Bacteroidia</taxon>
        <taxon>Bacteroidales</taxon>
        <taxon>Bacteroidaceae</taxon>
        <taxon>Bacteroides</taxon>
    </lineage>
</organism>
<dbReference type="HOGENOM" id="CLU_800900_0_0_10"/>
<dbReference type="NCBIfam" id="TIGR04183">
    <property type="entry name" value="Por_Secre_tail"/>
    <property type="match status" value="1"/>
</dbReference>
<comment type="caution">
    <text evidence="2">The sequence shown here is derived from an EMBL/GenBank/DDBJ whole genome shotgun (WGS) entry which is preliminary data.</text>
</comment>
<evidence type="ECO:0000256" key="1">
    <source>
        <dbReference type="SAM" id="SignalP"/>
    </source>
</evidence>
<feature type="signal peptide" evidence="1">
    <location>
        <begin position="1"/>
        <end position="20"/>
    </location>
</feature>
<sequence>MKTKLSFLIVAISVCMSALAVEVPAKLFVRGTALAESSVAMEMKRINEDFPKFYMGEGSISNTYELFTALKTGSYEFATSADGGALIQAATITVDGGESLVPYRIRVNFDEATPVVSVLKVDEVILWAPSKKYVITNLEYVGNSTFYNDYVEYIKADWGDERYRIRVYTEDGEYTTYGYKLRAVSAPDNDSNEDEKLPGYFDLYTTTNIEGWDETIDGEKFYGSEYKLSVKRRTANPLLPFSVKVIFSTSKNYTHELRDYDPTSIRENKMQNVNIYPTIIDNSTTVSVAEGAFSVEFVSITGVSVLKVNSSGNVLNLEGLDMASGMYLVKIVQDNNVLSVKRVIKL</sequence>
<dbReference type="RefSeq" id="WP_005932567.1">
    <property type="nucleotide sequence ID" value="NZ_JH724308.1"/>
</dbReference>
<dbReference type="PATRIC" id="fig|997887.3.peg.2874"/>
<keyword evidence="1" id="KW-0732">Signal</keyword>
<protein>
    <recommendedName>
        <fullName evidence="4">Secretion system C-terminal sorting domain-containing protein</fullName>
    </recommendedName>
</protein>
<dbReference type="GeneID" id="93116968"/>
<proteinExistence type="predicted"/>
<dbReference type="OrthoDB" id="1377350at2"/>
<evidence type="ECO:0008006" key="4">
    <source>
        <dbReference type="Google" id="ProtNLM"/>
    </source>
</evidence>
<name>I9T0P7_9BACE</name>
<dbReference type="EMBL" id="AGXV01000032">
    <property type="protein sequence ID" value="EIY62148.1"/>
    <property type="molecule type" value="Genomic_DNA"/>
</dbReference>